<feature type="transmembrane region" description="Helical" evidence="1">
    <location>
        <begin position="269"/>
        <end position="295"/>
    </location>
</feature>
<feature type="transmembrane region" description="Helical" evidence="1">
    <location>
        <begin position="140"/>
        <end position="161"/>
    </location>
</feature>
<evidence type="ECO:0000256" key="1">
    <source>
        <dbReference type="SAM" id="Phobius"/>
    </source>
</evidence>
<keyword evidence="1" id="KW-0472">Membrane</keyword>
<keyword evidence="1" id="KW-0812">Transmembrane</keyword>
<gene>
    <name evidence="2" type="ORF">GS399_08765</name>
</gene>
<dbReference type="Proteomes" id="UP000466586">
    <property type="component" value="Unassembled WGS sequence"/>
</dbReference>
<dbReference type="EMBL" id="WVHT01000003">
    <property type="protein sequence ID" value="MXV51059.1"/>
    <property type="molecule type" value="Genomic_DNA"/>
</dbReference>
<feature type="transmembrane region" description="Helical" evidence="1">
    <location>
        <begin position="197"/>
        <end position="219"/>
    </location>
</feature>
<feature type="transmembrane region" description="Helical" evidence="1">
    <location>
        <begin position="33"/>
        <end position="51"/>
    </location>
</feature>
<evidence type="ECO:0008006" key="4">
    <source>
        <dbReference type="Google" id="ProtNLM"/>
    </source>
</evidence>
<dbReference type="AlphaFoldDB" id="A0A7K1YA99"/>
<evidence type="ECO:0000313" key="3">
    <source>
        <dbReference type="Proteomes" id="UP000466586"/>
    </source>
</evidence>
<feature type="transmembrane region" description="Helical" evidence="1">
    <location>
        <begin position="63"/>
        <end position="81"/>
    </location>
</feature>
<organism evidence="2 3">
    <name type="scientific">Hufsiella arboris</name>
    <dbReference type="NCBI Taxonomy" id="2695275"/>
    <lineage>
        <taxon>Bacteria</taxon>
        <taxon>Pseudomonadati</taxon>
        <taxon>Bacteroidota</taxon>
        <taxon>Sphingobacteriia</taxon>
        <taxon>Sphingobacteriales</taxon>
        <taxon>Sphingobacteriaceae</taxon>
        <taxon>Hufsiella</taxon>
    </lineage>
</organism>
<reference evidence="2 3" key="1">
    <citation type="submission" date="2019-11" db="EMBL/GenBank/DDBJ databases">
        <title>Pedobacter sp. HMF7647 Genome sequencing and assembly.</title>
        <authorList>
            <person name="Kang H."/>
            <person name="Kim H."/>
            <person name="Joh K."/>
        </authorList>
    </citation>
    <scope>NUCLEOTIDE SEQUENCE [LARGE SCALE GENOMIC DNA]</scope>
    <source>
        <strain evidence="2 3">HMF7647</strain>
    </source>
</reference>
<evidence type="ECO:0000313" key="2">
    <source>
        <dbReference type="EMBL" id="MXV51059.1"/>
    </source>
</evidence>
<name>A0A7K1YA99_9SPHI</name>
<feature type="transmembrane region" description="Helical" evidence="1">
    <location>
        <begin position="225"/>
        <end position="248"/>
    </location>
</feature>
<keyword evidence="1" id="KW-1133">Transmembrane helix</keyword>
<proteinExistence type="predicted"/>
<feature type="transmembrane region" description="Helical" evidence="1">
    <location>
        <begin position="102"/>
        <end position="128"/>
    </location>
</feature>
<protein>
    <recommendedName>
        <fullName evidence="4">Flippase-like domain-containing protein</fullName>
    </recommendedName>
</protein>
<comment type="caution">
    <text evidence="2">The sequence shown here is derived from an EMBL/GenBank/DDBJ whole genome shotgun (WGS) entry which is preliminary data.</text>
</comment>
<keyword evidence="3" id="KW-1185">Reference proteome</keyword>
<accession>A0A7K1YA99</accession>
<sequence length="305" mass="35166">MATVFIYRQLTNNRNLRDFRELIHQLSIREVKAVLAVIFLMMLLNWFLEALKWKFLVKNIERITIWKSVESVFCGLTWAVFTPNRIGEYGGRIMFLRSRKRVFGAIAMGVGAVGQMVITNVIGAWAMFWFLAKFMHLDISLLYGVGFLAAVFSGFFILFFFNIRWVDSLIGGISFLKPLRKFFSILAKYRLKDLFKVFGYSAARFVVFTFQYYLIIHLLIPEINGFEMCGMIFILFFIQSALPSLDLLDVGVRGMTATYFFGYITNQHVAVMAATSCIWFVNLILPAVLGSVFVFKLNFFGNNNQ</sequence>